<sequence length="70" mass="7871">MIAAGTCGASSRGDKPSRSNLHIVIRKSRPNSSLIYSGYTPRDILDYTEVTLELHQRHCLQNLACQWSRP</sequence>
<gene>
    <name evidence="2" type="ORF">Y1Q_0014327</name>
</gene>
<accession>A0A151N225</accession>
<evidence type="ECO:0000313" key="2">
    <source>
        <dbReference type="EMBL" id="KYO30808.1"/>
    </source>
</evidence>
<evidence type="ECO:0000256" key="1">
    <source>
        <dbReference type="SAM" id="MobiDB-lite"/>
    </source>
</evidence>
<reference evidence="2 3" key="1">
    <citation type="journal article" date="2012" name="Genome Biol.">
        <title>Sequencing three crocodilian genomes to illuminate the evolution of archosaurs and amniotes.</title>
        <authorList>
            <person name="St John J.A."/>
            <person name="Braun E.L."/>
            <person name="Isberg S.R."/>
            <person name="Miles L.G."/>
            <person name="Chong A.Y."/>
            <person name="Gongora J."/>
            <person name="Dalzell P."/>
            <person name="Moran C."/>
            <person name="Bed'hom B."/>
            <person name="Abzhanov A."/>
            <person name="Burgess S.C."/>
            <person name="Cooksey A.M."/>
            <person name="Castoe T.A."/>
            <person name="Crawford N.G."/>
            <person name="Densmore L.D."/>
            <person name="Drew J.C."/>
            <person name="Edwards S.V."/>
            <person name="Faircloth B.C."/>
            <person name="Fujita M.K."/>
            <person name="Greenwold M.J."/>
            <person name="Hoffmann F.G."/>
            <person name="Howard J.M."/>
            <person name="Iguchi T."/>
            <person name="Janes D.E."/>
            <person name="Khan S.Y."/>
            <person name="Kohno S."/>
            <person name="de Koning A.J."/>
            <person name="Lance S.L."/>
            <person name="McCarthy F.M."/>
            <person name="McCormack J.E."/>
            <person name="Merchant M.E."/>
            <person name="Peterson D.G."/>
            <person name="Pollock D.D."/>
            <person name="Pourmand N."/>
            <person name="Raney B.J."/>
            <person name="Roessler K.A."/>
            <person name="Sanford J.R."/>
            <person name="Sawyer R.H."/>
            <person name="Schmidt C.J."/>
            <person name="Triplett E.W."/>
            <person name="Tuberville T.D."/>
            <person name="Venegas-Anaya M."/>
            <person name="Howard J.T."/>
            <person name="Jarvis E.D."/>
            <person name="Guillette L.J.Jr."/>
            <person name="Glenn T.C."/>
            <person name="Green R.E."/>
            <person name="Ray D.A."/>
        </authorList>
    </citation>
    <scope>NUCLEOTIDE SEQUENCE [LARGE SCALE GENOMIC DNA]</scope>
    <source>
        <strain evidence="2">KSC_2009_1</strain>
    </source>
</reference>
<evidence type="ECO:0000313" key="3">
    <source>
        <dbReference type="Proteomes" id="UP000050525"/>
    </source>
</evidence>
<dbReference type="AlphaFoldDB" id="A0A151N225"/>
<proteinExistence type="predicted"/>
<keyword evidence="3" id="KW-1185">Reference proteome</keyword>
<protein>
    <submittedName>
        <fullName evidence="2">Uncharacterized protein</fullName>
    </submittedName>
</protein>
<dbReference type="Proteomes" id="UP000050525">
    <property type="component" value="Unassembled WGS sequence"/>
</dbReference>
<organism evidence="2 3">
    <name type="scientific">Alligator mississippiensis</name>
    <name type="common">American alligator</name>
    <dbReference type="NCBI Taxonomy" id="8496"/>
    <lineage>
        <taxon>Eukaryota</taxon>
        <taxon>Metazoa</taxon>
        <taxon>Chordata</taxon>
        <taxon>Craniata</taxon>
        <taxon>Vertebrata</taxon>
        <taxon>Euteleostomi</taxon>
        <taxon>Archelosauria</taxon>
        <taxon>Archosauria</taxon>
        <taxon>Crocodylia</taxon>
        <taxon>Alligatoridae</taxon>
        <taxon>Alligatorinae</taxon>
        <taxon>Alligator</taxon>
    </lineage>
</organism>
<name>A0A151N225_ALLMI</name>
<comment type="caution">
    <text evidence="2">The sequence shown here is derived from an EMBL/GenBank/DDBJ whole genome shotgun (WGS) entry which is preliminary data.</text>
</comment>
<feature type="region of interest" description="Disordered" evidence="1">
    <location>
        <begin position="1"/>
        <end position="20"/>
    </location>
</feature>
<dbReference type="EMBL" id="AKHW03004153">
    <property type="protein sequence ID" value="KYO30808.1"/>
    <property type="molecule type" value="Genomic_DNA"/>
</dbReference>